<protein>
    <recommendedName>
        <fullName evidence="2">Class II aldolase/adducin N-terminal domain-containing protein</fullName>
    </recommendedName>
</protein>
<feature type="domain" description="Class II aldolase/adducin N-terminal" evidence="2">
    <location>
        <begin position="61"/>
        <end position="244"/>
    </location>
</feature>
<evidence type="ECO:0000259" key="2">
    <source>
        <dbReference type="SMART" id="SM01007"/>
    </source>
</evidence>
<dbReference type="GO" id="GO:0051015">
    <property type="term" value="F:actin filament binding"/>
    <property type="evidence" value="ECO:0007669"/>
    <property type="project" value="TreeGrafter"/>
</dbReference>
<dbReference type="PANTHER" id="PTHR10672">
    <property type="entry name" value="ADDUCIN"/>
    <property type="match status" value="1"/>
</dbReference>
<keyword evidence="4" id="KW-1185">Reference proteome</keyword>
<reference evidence="3 4" key="1">
    <citation type="submission" date="2016-08" db="EMBL/GenBank/DDBJ databases">
        <title>Whole genome shotgun sequence of Pichia membranifaciens KS47-1.</title>
        <authorList>
            <person name="Konishi M."/>
            <person name="Ishida M."/>
            <person name="Arakawa T."/>
            <person name="Kato Y."/>
            <person name="Horiuchi J."/>
        </authorList>
    </citation>
    <scope>NUCLEOTIDE SEQUENCE [LARGE SCALE GENOMIC DNA]</scope>
    <source>
        <strain evidence="3 4">KS47-1</strain>
    </source>
</reference>
<gene>
    <name evidence="3" type="ORF">PMKS-003957</name>
</gene>
<accession>A0A1Q2YM39</accession>
<proteinExistence type="predicted"/>
<dbReference type="OrthoDB" id="3238794at2759"/>
<comment type="caution">
    <text evidence="3">The sequence shown here is derived from an EMBL/GenBank/DDBJ whole genome shotgun (WGS) entry which is preliminary data.</text>
</comment>
<dbReference type="NCBIfam" id="NF004855">
    <property type="entry name" value="PRK06208.1"/>
    <property type="match status" value="1"/>
</dbReference>
<dbReference type="Gene3D" id="3.40.225.10">
    <property type="entry name" value="Class II aldolase/adducin N-terminal domain"/>
    <property type="match status" value="1"/>
</dbReference>
<dbReference type="Pfam" id="PF00596">
    <property type="entry name" value="Aldolase_II"/>
    <property type="match status" value="1"/>
</dbReference>
<dbReference type="InterPro" id="IPR001303">
    <property type="entry name" value="Aldolase_II/adducin_N"/>
</dbReference>
<dbReference type="SMART" id="SM01007">
    <property type="entry name" value="Aldolase_II"/>
    <property type="match status" value="1"/>
</dbReference>
<dbReference type="FunFam" id="3.40.225.10:FF:000009">
    <property type="entry name" value="Class II aldolase/adducin N-terminal"/>
    <property type="match status" value="1"/>
</dbReference>
<sequence>MSQTVVKSTSASGIPQKVDPVSSRGYIMTQRGASNMAMGNENPHKIPKFDDPYKQREWMLEHMAGAFRVFGRKDFAEGTAGHISVRDPVEPSTFWINPLGIHFSMVTAADMIHIDEDGNIIGGNTCGTINAAGFAIHSALHKARPNINAACHTHSVWGRAFSCFGKPLEMLNQDSCYFYKSHAVYEDFGGTAVEKEEGKRIAKCAGETGRALILQNHGLLTVGETVDEAAYLFTLLERTCKIQMMVNAAENDFYKKQLIGNDEAAYTNFISADPESMYMAFQPDLNLEKFKDDSFMTYTKRSEQAK</sequence>
<dbReference type="AlphaFoldDB" id="A0A1Q2YM39"/>
<evidence type="ECO:0000313" key="3">
    <source>
        <dbReference type="EMBL" id="GAV30443.1"/>
    </source>
</evidence>
<dbReference type="InterPro" id="IPR036409">
    <property type="entry name" value="Aldolase_II/adducin_N_sf"/>
</dbReference>
<dbReference type="InterPro" id="IPR051017">
    <property type="entry name" value="Aldolase-II_Adducin_sf"/>
</dbReference>
<dbReference type="Proteomes" id="UP000186136">
    <property type="component" value="Unassembled WGS sequence"/>
</dbReference>
<organism evidence="3 4">
    <name type="scientific">Pichia membranifaciens</name>
    <dbReference type="NCBI Taxonomy" id="4926"/>
    <lineage>
        <taxon>Eukaryota</taxon>
        <taxon>Fungi</taxon>
        <taxon>Dikarya</taxon>
        <taxon>Ascomycota</taxon>
        <taxon>Saccharomycotina</taxon>
        <taxon>Pichiomycetes</taxon>
        <taxon>Pichiales</taxon>
        <taxon>Pichiaceae</taxon>
        <taxon>Pichia</taxon>
    </lineage>
</organism>
<dbReference type="SUPFAM" id="SSF53639">
    <property type="entry name" value="AraD/HMP-PK domain-like"/>
    <property type="match status" value="1"/>
</dbReference>
<dbReference type="EMBL" id="BDGI01000178">
    <property type="protein sequence ID" value="GAV30443.1"/>
    <property type="molecule type" value="Genomic_DNA"/>
</dbReference>
<name>A0A1Q2YM39_9ASCO</name>
<dbReference type="GO" id="GO:0005856">
    <property type="term" value="C:cytoskeleton"/>
    <property type="evidence" value="ECO:0007669"/>
    <property type="project" value="TreeGrafter"/>
</dbReference>
<evidence type="ECO:0000256" key="1">
    <source>
        <dbReference type="SAM" id="MobiDB-lite"/>
    </source>
</evidence>
<feature type="compositionally biased region" description="Polar residues" evidence="1">
    <location>
        <begin position="1"/>
        <end position="13"/>
    </location>
</feature>
<feature type="region of interest" description="Disordered" evidence="1">
    <location>
        <begin position="1"/>
        <end position="24"/>
    </location>
</feature>
<evidence type="ECO:0000313" key="4">
    <source>
        <dbReference type="Proteomes" id="UP000186136"/>
    </source>
</evidence>
<dbReference type="PANTHER" id="PTHR10672:SF25">
    <property type="entry name" value="MEIOTICALLY UP-REGULATED GENE 14 PROTEIN"/>
    <property type="match status" value="1"/>
</dbReference>